<name>A0A4P9XDE6_9FUNG</name>
<dbReference type="Proteomes" id="UP000274922">
    <property type="component" value="Unassembled WGS sequence"/>
</dbReference>
<keyword evidence="3" id="KW-1185">Reference proteome</keyword>
<proteinExistence type="predicted"/>
<evidence type="ECO:0000256" key="1">
    <source>
        <dbReference type="SAM" id="MobiDB-lite"/>
    </source>
</evidence>
<dbReference type="EMBL" id="ML014121">
    <property type="protein sequence ID" value="RKP03527.1"/>
    <property type="molecule type" value="Genomic_DNA"/>
</dbReference>
<feature type="region of interest" description="Disordered" evidence="1">
    <location>
        <begin position="101"/>
        <end position="143"/>
    </location>
</feature>
<evidence type="ECO:0000313" key="2">
    <source>
        <dbReference type="EMBL" id="RKP03527.1"/>
    </source>
</evidence>
<feature type="compositionally biased region" description="Gly residues" evidence="1">
    <location>
        <begin position="104"/>
        <end position="118"/>
    </location>
</feature>
<reference evidence="3" key="1">
    <citation type="journal article" date="2018" name="Nat. Microbiol.">
        <title>Leveraging single-cell genomics to expand the fungal tree of life.</title>
        <authorList>
            <person name="Ahrendt S.R."/>
            <person name="Quandt C.A."/>
            <person name="Ciobanu D."/>
            <person name="Clum A."/>
            <person name="Salamov A."/>
            <person name="Andreopoulos B."/>
            <person name="Cheng J.F."/>
            <person name="Woyke T."/>
            <person name="Pelin A."/>
            <person name="Henrissat B."/>
            <person name="Reynolds N.K."/>
            <person name="Benny G.L."/>
            <person name="Smith M.E."/>
            <person name="James T.Y."/>
            <person name="Grigoriev I.V."/>
        </authorList>
    </citation>
    <scope>NUCLEOTIDE SEQUENCE [LARGE SCALE GENOMIC DNA]</scope>
    <source>
        <strain evidence="3">ATCC 52028</strain>
    </source>
</reference>
<protein>
    <submittedName>
        <fullName evidence="2">Uncharacterized protein</fullName>
    </submittedName>
</protein>
<sequence>MKLFHFAIVPRADESACSPIKQLTAVIAAGQKSRFYILERKEMHDWIIANPKGDFNKAIKSELEASGYDPAKNPDPWVKLARHFYNDIKATIQQKLDADEKSMGAGGDAGMRGQGGGSTSPTSGKDPNSGKRRTRLKEKGDSNARTVFMDEHPIDGADGYVFVSGFHEYTALLTNLLTQLDITIDVVFDYTVQQAIEPKPAVLREHAAIFHRYGELIRRSHESSAMRNITFAPLSITLGPRELVELAQHVGSKCQSIFEYRNLYRAILAQHKGPVADISGISSEPAGPLHDKTTAAQSMVFDKMLSVCPHVGFMLAMLMAIGLPGMPVVADIGPEHPLAGPLDTAFAPYNTFEPKPATDEPPVGGISHHADWEAAVVASGFMHTDQTLDSPYVSKVQNIIDGFQIALRKLQPEVDRMLALEQASHTFNGTRKTEHSYQASERHNAMRELLRPLGLGHLDPDIWKWRDRLPTKLALHNAIQLACLHKGLCTVRYLKNNTLLICVSAPYNEESVNATNASNIVRNTSLVDFGLAAYIREIYGVDVLQLSDLSTSMMMHECWPSSLISLKSVELKGMFQWLRCDQLEHLFAKKITCLLQSEIQNDTFHFSCTSVPTETYPHAAYFDPKLSLLIRLRDGSGLNFTSHSQTMRVWIRPYVSLDIKPDGTVVEHTRNIGLNNYRSIKAESKDVLMTTTRVVLTSEGHMYKMGQNDVQFAFMNNGEILERTHRGMMHTLPGGQVTCTSLPGIVTVLPALSKVYQVDQESGDTTMVREDLFTQTTNLAGNRVEMTYELANVTTVRDENGFTLKRGLYEVFWSKHDDTFIVRSERIEVLAKRSIQQQWMVRTAYGDVSINSDRVIIQPTSTDQVVHWPSCIITRPNLDIVLDPPSSEIPAAFSDLSHSTIVREAVPMLPTELEIMLKRYDEIDPTPPNLPNFFILRPDGTGSQLLTTEEVRMEAMKLLHTGLPIKPRISTRPDVPCSDLGPNHLYFEAPSAFSVRARHFYEYERLTLPANVSRQSVFSSYDRRGALAPTVAQLKAEMARRVNRAHKRSVTERKLLDAII</sequence>
<evidence type="ECO:0000313" key="3">
    <source>
        <dbReference type="Proteomes" id="UP000274922"/>
    </source>
</evidence>
<gene>
    <name evidence="2" type="ORF">CXG81DRAFT_16909</name>
</gene>
<organism evidence="2 3">
    <name type="scientific">Caulochytrium protostelioides</name>
    <dbReference type="NCBI Taxonomy" id="1555241"/>
    <lineage>
        <taxon>Eukaryota</taxon>
        <taxon>Fungi</taxon>
        <taxon>Fungi incertae sedis</taxon>
        <taxon>Chytridiomycota</taxon>
        <taxon>Chytridiomycota incertae sedis</taxon>
        <taxon>Chytridiomycetes</taxon>
        <taxon>Caulochytriales</taxon>
        <taxon>Caulochytriaceae</taxon>
        <taxon>Caulochytrium</taxon>
    </lineage>
</organism>
<dbReference type="AlphaFoldDB" id="A0A4P9XDE6"/>
<accession>A0A4P9XDE6</accession>